<evidence type="ECO:0000313" key="6">
    <source>
        <dbReference type="Proteomes" id="UP000251314"/>
    </source>
</evidence>
<dbReference type="PANTHER" id="PTHR47447:SF17">
    <property type="entry name" value="OS12G0638900 PROTEIN"/>
    <property type="match status" value="1"/>
</dbReference>
<organism evidence="5 6">
    <name type="scientific">Phytophthora cactorum</name>
    <dbReference type="NCBI Taxonomy" id="29920"/>
    <lineage>
        <taxon>Eukaryota</taxon>
        <taxon>Sar</taxon>
        <taxon>Stramenopiles</taxon>
        <taxon>Oomycota</taxon>
        <taxon>Peronosporomycetes</taxon>
        <taxon>Peronosporales</taxon>
        <taxon>Peronosporaceae</taxon>
        <taxon>Phytophthora</taxon>
    </lineage>
</organism>
<dbReference type="AlphaFoldDB" id="A0A329SQN1"/>
<dbReference type="EMBL" id="RCMK01000029">
    <property type="protein sequence ID" value="KAG2953084.1"/>
    <property type="molecule type" value="Genomic_DNA"/>
</dbReference>
<dbReference type="Proteomes" id="UP000736787">
    <property type="component" value="Unassembled WGS sequence"/>
</dbReference>
<evidence type="ECO:0000256" key="1">
    <source>
        <dbReference type="ARBA" id="ARBA00022737"/>
    </source>
</evidence>
<protein>
    <submittedName>
        <fullName evidence="5">Uncharacterized protein</fullName>
    </submittedName>
</protein>
<dbReference type="PANTHER" id="PTHR47447">
    <property type="entry name" value="OS03G0856100 PROTEIN"/>
    <property type="match status" value="1"/>
</dbReference>
<accession>A0A329SQN1</accession>
<evidence type="ECO:0000313" key="3">
    <source>
        <dbReference type="EMBL" id="KAG2953084.1"/>
    </source>
</evidence>
<proteinExistence type="predicted"/>
<dbReference type="OrthoDB" id="185373at2759"/>
<dbReference type="STRING" id="29920.A0A329SQN1"/>
<evidence type="ECO:0000313" key="4">
    <source>
        <dbReference type="EMBL" id="KAG2995911.1"/>
    </source>
</evidence>
<dbReference type="Proteomes" id="UP000697107">
    <property type="component" value="Unassembled WGS sequence"/>
</dbReference>
<evidence type="ECO:0000313" key="5">
    <source>
        <dbReference type="EMBL" id="RAW39197.1"/>
    </source>
</evidence>
<dbReference type="EMBL" id="RCMG01000020">
    <property type="protein sequence ID" value="KAG2867768.1"/>
    <property type="molecule type" value="Genomic_DNA"/>
</dbReference>
<evidence type="ECO:0000313" key="2">
    <source>
        <dbReference type="EMBL" id="KAG2867768.1"/>
    </source>
</evidence>
<comment type="caution">
    <text evidence="5">The sequence shown here is derived from an EMBL/GenBank/DDBJ whole genome shotgun (WGS) entry which is preliminary data.</text>
</comment>
<reference evidence="5 6" key="1">
    <citation type="submission" date="2018-01" db="EMBL/GenBank/DDBJ databases">
        <title>Draft genome of the strawberry crown rot pathogen Phytophthora cactorum.</title>
        <authorList>
            <person name="Armitage A.D."/>
            <person name="Lysoe E."/>
            <person name="Nellist C.F."/>
            <person name="Harrison R.J."/>
            <person name="Brurberg M.B."/>
        </authorList>
    </citation>
    <scope>NUCLEOTIDE SEQUENCE [LARGE SCALE GENOMIC DNA]</scope>
    <source>
        <strain evidence="5 6">10300</strain>
    </source>
</reference>
<sequence length="798" mass="90212">MWRRLARSLAVRATTTRRGGVSRFHTRLAIFVPCTQHLAASSRAFASFSNTRYEARSNDVKVRDLALHELVRRPWVELLEYYGPVEMSKVRQTLPTTWKELNSHAEESAEVAHEIVEDFYEAARICRLPKLQRDVFSYMETHYLHRISFTMYVQMFDNLMAAKEFQRMRAIFKCAMDRYDPEQGQIPPEIIYRMGISAAIALEDFGGVKTLMRDMEAKGGKPSIEIVTRVMVAQATKGEVKTVVEAAKKLDPQDGKKWHEADVNRVITSLGIAGEPDLALDFFRRSQSRLTANTLMKLLLVCRGNSRPKHALALLANRRRFGVKMLPSQYPTLLEIVEELDVGGAPANELALILKEMRDNGVPFNDRVHALIARNQEHLHGTPFMLIPSLSRDSDTQAQVETESQSRTKKADIPLLHELLNARKFAEAAATVDLYALPVTDDSKPDYGQEETNLPDEEAIIVPPWLADMAVEAYSQNQEIDKVRSLLRGFLYVRGDFKYALSRIVGLFGGKGRLRDSRMTYDAFLAIQFQDLPIFRVQDALTRFKQNQDSQATFVLLRQVSKQIGEALEDINCIEPAARHQEDFMRVLKRSGALNFDPARTVRDVLRIFVASNRLDMVVAALDQLESDGIPIRAVDYENIFGTMTKTSDKDGKLYTAEDFMTVWEDMTRRSVAPNKAALRLAIPALCEREDACDDDGWKRRKRALIQGYHQAAKDRFDNYVLPIACFSTLIEAAAETGNIEDVNAIHAGAVKTLGMTMNKKYHSPADHSKILETWNAIKAEKIATESSTRHGHGDDAA</sequence>
<dbReference type="Proteomes" id="UP000735874">
    <property type="component" value="Unassembled WGS sequence"/>
</dbReference>
<keyword evidence="1" id="KW-0677">Repeat</keyword>
<name>A0A329SQN1_9STRA</name>
<keyword evidence="6" id="KW-1185">Reference proteome</keyword>
<dbReference type="EMBL" id="MJFZ01000071">
    <property type="protein sequence ID" value="RAW39197.1"/>
    <property type="molecule type" value="Genomic_DNA"/>
</dbReference>
<reference evidence="2" key="2">
    <citation type="submission" date="2018-10" db="EMBL/GenBank/DDBJ databases">
        <title>Effector identification in a new, highly contiguous assembly of the strawberry crown rot pathogen Phytophthora cactorum.</title>
        <authorList>
            <person name="Armitage A.D."/>
            <person name="Nellist C.F."/>
            <person name="Bates H."/>
            <person name="Vickerstaff R.J."/>
            <person name="Harrison R.J."/>
        </authorList>
    </citation>
    <scope>NUCLEOTIDE SEQUENCE</scope>
    <source>
        <strain evidence="2">15-7</strain>
        <strain evidence="3">4040</strain>
        <strain evidence="4">P415</strain>
    </source>
</reference>
<dbReference type="Proteomes" id="UP000251314">
    <property type="component" value="Unassembled WGS sequence"/>
</dbReference>
<dbReference type="EMBL" id="RCML01000042">
    <property type="protein sequence ID" value="KAG2995911.1"/>
    <property type="molecule type" value="Genomic_DNA"/>
</dbReference>
<gene>
    <name evidence="5" type="ORF">PC110_g4539</name>
    <name evidence="2" type="ORF">PC113_g1706</name>
    <name evidence="3" type="ORF">PC117_g2312</name>
    <name evidence="4" type="ORF">PC118_g2742</name>
</gene>
<dbReference type="VEuPathDB" id="FungiDB:PC110_g4539"/>